<evidence type="ECO:0000313" key="1">
    <source>
        <dbReference type="Proteomes" id="UP000887576"/>
    </source>
</evidence>
<organism evidence="1 2">
    <name type="scientific">Panagrolaimus sp. JU765</name>
    <dbReference type="NCBI Taxonomy" id="591449"/>
    <lineage>
        <taxon>Eukaryota</taxon>
        <taxon>Metazoa</taxon>
        <taxon>Ecdysozoa</taxon>
        <taxon>Nematoda</taxon>
        <taxon>Chromadorea</taxon>
        <taxon>Rhabditida</taxon>
        <taxon>Tylenchina</taxon>
        <taxon>Panagrolaimomorpha</taxon>
        <taxon>Panagrolaimoidea</taxon>
        <taxon>Panagrolaimidae</taxon>
        <taxon>Panagrolaimus</taxon>
    </lineage>
</organism>
<dbReference type="WBParaSite" id="JU765_v2.g8109.t1">
    <property type="protein sequence ID" value="JU765_v2.g8109.t1"/>
    <property type="gene ID" value="JU765_v2.g8109"/>
</dbReference>
<dbReference type="Proteomes" id="UP000887576">
    <property type="component" value="Unplaced"/>
</dbReference>
<accession>A0AC34RNC2</accession>
<evidence type="ECO:0000313" key="2">
    <source>
        <dbReference type="WBParaSite" id="JU765_v2.g8109.t1"/>
    </source>
</evidence>
<protein>
    <submittedName>
        <fullName evidence="2">Uncharacterized protein</fullName>
    </submittedName>
</protein>
<name>A0AC34RNC2_9BILA</name>
<reference evidence="2" key="1">
    <citation type="submission" date="2022-11" db="UniProtKB">
        <authorList>
            <consortium name="WormBaseParasite"/>
        </authorList>
    </citation>
    <scope>IDENTIFICATION</scope>
</reference>
<sequence>MMHRKLTRENLPKGYEKSPAMKMVKTAYETCRTGTEDLAPLDEMIKSIEASILQNSTMADIADTVAALQSNFGVDTFFNRVNDVDLRFSWDLRNIVADAKAENSSNWQIFDLKDFEMSDDSFDFKTYVKTLTVDMPNLDLDSIKVVVTDPAYVERIVALVKEQQTPTAVLKNFFLKTLRISILADFDDCMQALENYVPHAATVIYLSIMKDADVEAARQKLYKTFEQTVEEMENIVGKYLSNDRQKRLAKEKLEKVDCRTQFRIGFDPENA</sequence>
<proteinExistence type="predicted"/>